<gene>
    <name evidence="13" type="primary">SER2</name>
    <name evidence="13" type="ORF">PhCBS80983_g00671</name>
</gene>
<evidence type="ECO:0000256" key="5">
    <source>
        <dbReference type="ARBA" id="ARBA00022605"/>
    </source>
</evidence>
<dbReference type="SFLD" id="SFLDG01137">
    <property type="entry name" value="C1.6.1:_Phosphoserine_Phosphat"/>
    <property type="match status" value="1"/>
</dbReference>
<dbReference type="GO" id="GO:0000287">
    <property type="term" value="F:magnesium ion binding"/>
    <property type="evidence" value="ECO:0007669"/>
    <property type="project" value="TreeGrafter"/>
</dbReference>
<evidence type="ECO:0000256" key="10">
    <source>
        <dbReference type="ARBA" id="ARBA00031693"/>
    </source>
</evidence>
<evidence type="ECO:0000256" key="9">
    <source>
        <dbReference type="ARBA" id="ARBA00023299"/>
    </source>
</evidence>
<dbReference type="NCBIfam" id="TIGR00338">
    <property type="entry name" value="serB"/>
    <property type="match status" value="1"/>
</dbReference>
<dbReference type="InterPro" id="IPR023214">
    <property type="entry name" value="HAD_sf"/>
</dbReference>
<dbReference type="NCBIfam" id="TIGR01488">
    <property type="entry name" value="HAD-SF-IB"/>
    <property type="match status" value="1"/>
</dbReference>
<evidence type="ECO:0000259" key="12">
    <source>
        <dbReference type="PROSITE" id="PS51382"/>
    </source>
</evidence>
<reference evidence="13 14" key="1">
    <citation type="journal article" date="2019" name="Sci. Rep.">
        <title>Comparative genomics of chytrid fungi reveal insights into the obligate biotrophic and pathogenic lifestyle of Synchytrium endobioticum.</title>
        <authorList>
            <person name="van de Vossenberg B.T.L.H."/>
            <person name="Warris S."/>
            <person name="Nguyen H.D.T."/>
            <person name="van Gent-Pelzer M.P.E."/>
            <person name="Joly D.L."/>
            <person name="van de Geest H.C."/>
            <person name="Bonants P.J.M."/>
            <person name="Smith D.S."/>
            <person name="Levesque C.A."/>
            <person name="van der Lee T.A.J."/>
        </authorList>
    </citation>
    <scope>NUCLEOTIDE SEQUENCE [LARGE SCALE GENOMIC DNA]</scope>
    <source>
        <strain evidence="13 14">CBS 809.83</strain>
    </source>
</reference>
<dbReference type="InterPro" id="IPR036412">
    <property type="entry name" value="HAD-like_sf"/>
</dbReference>
<organism evidence="13 14">
    <name type="scientific">Powellomyces hirtus</name>
    <dbReference type="NCBI Taxonomy" id="109895"/>
    <lineage>
        <taxon>Eukaryota</taxon>
        <taxon>Fungi</taxon>
        <taxon>Fungi incertae sedis</taxon>
        <taxon>Chytridiomycota</taxon>
        <taxon>Chytridiomycota incertae sedis</taxon>
        <taxon>Chytridiomycetes</taxon>
        <taxon>Spizellomycetales</taxon>
        <taxon>Powellomycetaceae</taxon>
        <taxon>Powellomyces</taxon>
    </lineage>
</organism>
<evidence type="ECO:0000256" key="11">
    <source>
        <dbReference type="PIRSR" id="PIRSR604469-1"/>
    </source>
</evidence>
<accession>A0A507EDX1</accession>
<feature type="active site" description="Nucleophile" evidence="11">
    <location>
        <position position="436"/>
    </location>
</feature>
<keyword evidence="8" id="KW-0460">Magnesium</keyword>
<name>A0A507EDX1_9FUNG</name>
<feature type="domain" description="SPX" evidence="12">
    <location>
        <begin position="1"/>
        <end position="169"/>
    </location>
</feature>
<dbReference type="CDD" id="cd14447">
    <property type="entry name" value="SPX"/>
    <property type="match status" value="1"/>
</dbReference>
<dbReference type="PROSITE" id="PS51382">
    <property type="entry name" value="SPX"/>
    <property type="match status" value="1"/>
</dbReference>
<comment type="similarity">
    <text evidence="3">Belongs to the HAD-like hydrolase superfamily. SerB family.</text>
</comment>
<feature type="active site" description="Proton donor" evidence="11">
    <location>
        <position position="438"/>
    </location>
</feature>
<evidence type="ECO:0000256" key="3">
    <source>
        <dbReference type="ARBA" id="ARBA00009184"/>
    </source>
</evidence>
<evidence type="ECO:0000256" key="4">
    <source>
        <dbReference type="ARBA" id="ARBA00012640"/>
    </source>
</evidence>
<dbReference type="GO" id="GO:0036424">
    <property type="term" value="F:L-phosphoserine phosphatase activity"/>
    <property type="evidence" value="ECO:0007669"/>
    <property type="project" value="InterPro"/>
</dbReference>
<evidence type="ECO:0000256" key="1">
    <source>
        <dbReference type="ARBA" id="ARBA00001946"/>
    </source>
</evidence>
<dbReference type="Proteomes" id="UP000318582">
    <property type="component" value="Unassembled WGS sequence"/>
</dbReference>
<evidence type="ECO:0000256" key="2">
    <source>
        <dbReference type="ARBA" id="ARBA00005135"/>
    </source>
</evidence>
<dbReference type="PANTHER" id="PTHR43344:SF2">
    <property type="entry name" value="PHOSPHOSERINE PHOSPHATASE"/>
    <property type="match status" value="1"/>
</dbReference>
<evidence type="ECO:0000256" key="6">
    <source>
        <dbReference type="ARBA" id="ARBA00022723"/>
    </source>
</evidence>
<dbReference type="EMBL" id="QEAQ01000004">
    <property type="protein sequence ID" value="TPX62051.1"/>
    <property type="molecule type" value="Genomic_DNA"/>
</dbReference>
<dbReference type="AlphaFoldDB" id="A0A507EDX1"/>
<dbReference type="SFLD" id="SFLDG01136">
    <property type="entry name" value="C1.6:_Phosphoserine_Phosphatas"/>
    <property type="match status" value="1"/>
</dbReference>
<dbReference type="GO" id="GO:0005737">
    <property type="term" value="C:cytoplasm"/>
    <property type="evidence" value="ECO:0007669"/>
    <property type="project" value="TreeGrafter"/>
</dbReference>
<dbReference type="SFLD" id="SFLDS00003">
    <property type="entry name" value="Haloacid_Dehalogenase"/>
    <property type="match status" value="1"/>
</dbReference>
<dbReference type="SFLD" id="SFLDF00029">
    <property type="entry name" value="phosphoserine_phosphatase"/>
    <property type="match status" value="1"/>
</dbReference>
<dbReference type="InterPro" id="IPR004331">
    <property type="entry name" value="SPX_dom"/>
</dbReference>
<keyword evidence="14" id="KW-1185">Reference proteome</keyword>
<dbReference type="FunFam" id="3.40.50.1000:FF:000143">
    <property type="entry name" value="Phosphoserine phosphatase serb"/>
    <property type="match status" value="1"/>
</dbReference>
<dbReference type="InterPro" id="IPR050582">
    <property type="entry name" value="HAD-like_SerB"/>
</dbReference>
<evidence type="ECO:0000256" key="8">
    <source>
        <dbReference type="ARBA" id="ARBA00022842"/>
    </source>
</evidence>
<evidence type="ECO:0000313" key="13">
    <source>
        <dbReference type="EMBL" id="TPX62051.1"/>
    </source>
</evidence>
<dbReference type="Pfam" id="PF00702">
    <property type="entry name" value="Hydrolase"/>
    <property type="match status" value="1"/>
</dbReference>
<dbReference type="PANTHER" id="PTHR43344">
    <property type="entry name" value="PHOSPHOSERINE PHOSPHATASE"/>
    <property type="match status" value="1"/>
</dbReference>
<comment type="pathway">
    <text evidence="2">Amino-acid biosynthesis; L-serine biosynthesis; L-serine from 3-phospho-D-glycerate: step 3/3.</text>
</comment>
<keyword evidence="6" id="KW-0479">Metal-binding</keyword>
<keyword evidence="7" id="KW-0378">Hydrolase</keyword>
<evidence type="ECO:0000256" key="7">
    <source>
        <dbReference type="ARBA" id="ARBA00022801"/>
    </source>
</evidence>
<comment type="caution">
    <text evidence="13">The sequence shown here is derived from an EMBL/GenBank/DDBJ whole genome shotgun (WGS) entry which is preliminary data.</text>
</comment>
<dbReference type="InterPro" id="IPR004469">
    <property type="entry name" value="PSP"/>
</dbReference>
<dbReference type="Gene3D" id="3.40.50.1000">
    <property type="entry name" value="HAD superfamily/HAD-like"/>
    <property type="match status" value="1"/>
</dbReference>
<evidence type="ECO:0000313" key="14">
    <source>
        <dbReference type="Proteomes" id="UP000318582"/>
    </source>
</evidence>
<keyword evidence="5" id="KW-0028">Amino-acid biosynthesis</keyword>
<dbReference type="GO" id="GO:0006564">
    <property type="term" value="P:L-serine biosynthetic process"/>
    <property type="evidence" value="ECO:0007669"/>
    <property type="project" value="UniProtKB-KW"/>
</dbReference>
<dbReference type="STRING" id="109895.A0A507EDX1"/>
<protein>
    <recommendedName>
        <fullName evidence="4">phosphoserine phosphatase</fullName>
        <ecNumber evidence="4">3.1.3.3</ecNumber>
    </recommendedName>
    <alternativeName>
        <fullName evidence="10">O-phosphoserine phosphohydrolase</fullName>
    </alternativeName>
</protein>
<sequence>MKFGRYLTERRAGLSPLWAANCVDYVHLKAFIKNEIKPRSLTSTTAFQEPATSGDDDFAAVFESRASALLPIVAKFFRLLDAEVEKFAALYEGEAIELTKRFQLRSGIASEKIDGKLARQRVEMAWANQLLQDVVKLENFVFLNYTGITKILKKNDRHSGLRLSEHYLLRLTTKKFYKSDHLSSLKKQLIEEVSGTSIAMLQSDSPPPSPILTENGLTFPRSKTSSSLSKEDTWFPPSTLLPQQKLLVTMTGPHGTDIIDAVLENLANYNCEMDDFVLSRLYHNVTFGCLIRLGSENVDIFRALAESARKWDATLFFDVQDATKGDPVESSLEDAPYKDRIKYTATVLNQNGLSSRFLHVWTRLLLDERISVEKMTRLSAAGSRLCSIEYRLSVPPEVDFDQFRAALFQLSMEHGTDVALQLNDVFRSHKRLVIFDMDSTLIQQEVIDEIAKHAGVVEEVAKITESAMNGEIDFKESLRQRVRLLKGTPASVLETVKTQLTFTEGAHFLCKALKRLGFKLAVISGGFMPLALHVKNLLGLDYAFANQLKVTADGQTLTGETHGPIVDGMRKAELLEVIAQAESIGPEQVIAVGDGANDLWMLAAAGLGIAFNAKPKVQKEARARINQTSLRNVLYLLGYTDDDAKQLADL</sequence>
<proteinExistence type="inferred from homology"/>
<dbReference type="CDD" id="cd07500">
    <property type="entry name" value="HAD_PSP"/>
    <property type="match status" value="1"/>
</dbReference>
<dbReference type="EC" id="3.1.3.3" evidence="4"/>
<keyword evidence="9" id="KW-0718">Serine biosynthesis</keyword>
<dbReference type="SUPFAM" id="SSF56784">
    <property type="entry name" value="HAD-like"/>
    <property type="match status" value="1"/>
</dbReference>
<comment type="cofactor">
    <cofactor evidence="1">
        <name>Mg(2+)</name>
        <dbReference type="ChEBI" id="CHEBI:18420"/>
    </cofactor>
</comment>
<dbReference type="UniPathway" id="UPA00135">
    <property type="reaction ID" value="UER00198"/>
</dbReference>